<keyword evidence="2" id="KW-1185">Reference proteome</keyword>
<evidence type="ECO:0000313" key="2">
    <source>
        <dbReference type="Proteomes" id="UP000800041"/>
    </source>
</evidence>
<proteinExistence type="predicted"/>
<dbReference type="OrthoDB" id="19690at2759"/>
<sequence length="202" mass="22354">MASPTPLTTLLRASKSSSPLLSTPAVPKYLFIRQTRTRTRTRPFTTTTPKPSQNRMHTSIRRPDELDTLLFLSAKNNKPLITLFITRFDNTNVAPSELLQSLIVDEQVGQAEGGLDFAEVELDAATIGDLEQRYSISSIPTLQAFSRQEPQVETRVTDLKNLRDKEFLRAWLRVEARRGGAGGAGGTGKDVLNKVLRAVGFS</sequence>
<evidence type="ECO:0000313" key="1">
    <source>
        <dbReference type="EMBL" id="KAF1990898.1"/>
    </source>
</evidence>
<organism evidence="1 2">
    <name type="scientific">Aulographum hederae CBS 113979</name>
    <dbReference type="NCBI Taxonomy" id="1176131"/>
    <lineage>
        <taxon>Eukaryota</taxon>
        <taxon>Fungi</taxon>
        <taxon>Dikarya</taxon>
        <taxon>Ascomycota</taxon>
        <taxon>Pezizomycotina</taxon>
        <taxon>Dothideomycetes</taxon>
        <taxon>Pleosporomycetidae</taxon>
        <taxon>Aulographales</taxon>
        <taxon>Aulographaceae</taxon>
    </lineage>
</organism>
<protein>
    <recommendedName>
        <fullName evidence="3">Thioredoxin domain-containing protein</fullName>
    </recommendedName>
</protein>
<reference evidence="1" key="1">
    <citation type="journal article" date="2020" name="Stud. Mycol.">
        <title>101 Dothideomycetes genomes: a test case for predicting lifestyles and emergence of pathogens.</title>
        <authorList>
            <person name="Haridas S."/>
            <person name="Albert R."/>
            <person name="Binder M."/>
            <person name="Bloem J."/>
            <person name="Labutti K."/>
            <person name="Salamov A."/>
            <person name="Andreopoulos B."/>
            <person name="Baker S."/>
            <person name="Barry K."/>
            <person name="Bills G."/>
            <person name="Bluhm B."/>
            <person name="Cannon C."/>
            <person name="Castanera R."/>
            <person name="Culley D."/>
            <person name="Daum C."/>
            <person name="Ezra D."/>
            <person name="Gonzalez J."/>
            <person name="Henrissat B."/>
            <person name="Kuo A."/>
            <person name="Liang C."/>
            <person name="Lipzen A."/>
            <person name="Lutzoni F."/>
            <person name="Magnuson J."/>
            <person name="Mondo S."/>
            <person name="Nolan M."/>
            <person name="Ohm R."/>
            <person name="Pangilinan J."/>
            <person name="Park H.-J."/>
            <person name="Ramirez L."/>
            <person name="Alfaro M."/>
            <person name="Sun H."/>
            <person name="Tritt A."/>
            <person name="Yoshinaga Y."/>
            <person name="Zwiers L.-H."/>
            <person name="Turgeon B."/>
            <person name="Goodwin S."/>
            <person name="Spatafora J."/>
            <person name="Crous P."/>
            <person name="Grigoriev I."/>
        </authorList>
    </citation>
    <scope>NUCLEOTIDE SEQUENCE</scope>
    <source>
        <strain evidence="1">CBS 113979</strain>
    </source>
</reference>
<accession>A0A6G1HD89</accession>
<evidence type="ECO:0008006" key="3">
    <source>
        <dbReference type="Google" id="ProtNLM"/>
    </source>
</evidence>
<name>A0A6G1HD89_9PEZI</name>
<dbReference type="AlphaFoldDB" id="A0A6G1HD89"/>
<dbReference type="Proteomes" id="UP000800041">
    <property type="component" value="Unassembled WGS sequence"/>
</dbReference>
<gene>
    <name evidence="1" type="ORF">K402DRAFT_389800</name>
</gene>
<dbReference type="EMBL" id="ML977141">
    <property type="protein sequence ID" value="KAF1990898.1"/>
    <property type="molecule type" value="Genomic_DNA"/>
</dbReference>